<feature type="compositionally biased region" description="Gly residues" evidence="3">
    <location>
        <begin position="907"/>
        <end position="918"/>
    </location>
</feature>
<dbReference type="Proteomes" id="UP000606499">
    <property type="component" value="Unassembled WGS sequence"/>
</dbReference>
<dbReference type="InterPro" id="IPR013378">
    <property type="entry name" value="InlB-like_B-rpt"/>
</dbReference>
<dbReference type="InterPro" id="IPR044060">
    <property type="entry name" value="Bacterial_rp_domain"/>
</dbReference>
<dbReference type="AlphaFoldDB" id="A0A923RUJ0"/>
<dbReference type="InterPro" id="IPR042229">
    <property type="entry name" value="Listeria/Bacterioides_rpt_sf"/>
</dbReference>
<dbReference type="InterPro" id="IPR011050">
    <property type="entry name" value="Pectin_lyase_fold/virulence"/>
</dbReference>
<proteinExistence type="predicted"/>
<evidence type="ECO:0000313" key="6">
    <source>
        <dbReference type="EMBL" id="MBC5723944.1"/>
    </source>
</evidence>
<dbReference type="GO" id="GO:0030313">
    <property type="term" value="C:cell envelope"/>
    <property type="evidence" value="ECO:0007669"/>
    <property type="project" value="UniProtKB-SubCell"/>
</dbReference>
<feature type="domain" description="SLH" evidence="5">
    <location>
        <begin position="1010"/>
        <end position="1069"/>
    </location>
</feature>
<dbReference type="InterPro" id="IPR001119">
    <property type="entry name" value="SLH_dom"/>
</dbReference>
<accession>A0A923RUJ0</accession>
<feature type="compositionally biased region" description="Low complexity" evidence="3">
    <location>
        <begin position="31"/>
        <end position="46"/>
    </location>
</feature>
<keyword evidence="4" id="KW-0732">Signal</keyword>
<feature type="chain" id="PRO_5038689578" evidence="4">
    <location>
        <begin position="25"/>
        <end position="1184"/>
    </location>
</feature>
<keyword evidence="2" id="KW-0677">Repeat</keyword>
<dbReference type="Gene3D" id="2.60.40.4270">
    <property type="entry name" value="Listeria-Bacteroides repeat domain"/>
    <property type="match status" value="1"/>
</dbReference>
<dbReference type="InterPro" id="IPR006626">
    <property type="entry name" value="PbH1"/>
</dbReference>
<reference evidence="6" key="1">
    <citation type="submission" date="2020-08" db="EMBL/GenBank/DDBJ databases">
        <title>Genome public.</title>
        <authorList>
            <person name="Liu C."/>
            <person name="Sun Q."/>
        </authorList>
    </citation>
    <scope>NUCLEOTIDE SEQUENCE</scope>
    <source>
        <strain evidence="6">NSJ-28</strain>
    </source>
</reference>
<evidence type="ECO:0000313" key="7">
    <source>
        <dbReference type="Proteomes" id="UP000606499"/>
    </source>
</evidence>
<feature type="region of interest" description="Disordered" evidence="3">
    <location>
        <begin position="897"/>
        <end position="947"/>
    </location>
</feature>
<comment type="caution">
    <text evidence="6">The sequence shown here is derived from an EMBL/GenBank/DDBJ whole genome shotgun (WGS) entry which is preliminary data.</text>
</comment>
<dbReference type="NCBIfam" id="TIGR02543">
    <property type="entry name" value="List_Bact_rpt"/>
    <property type="match status" value="1"/>
</dbReference>
<feature type="domain" description="SLH" evidence="5">
    <location>
        <begin position="1070"/>
        <end position="1133"/>
    </location>
</feature>
<dbReference type="SUPFAM" id="SSF51126">
    <property type="entry name" value="Pectin lyase-like"/>
    <property type="match status" value="3"/>
</dbReference>
<evidence type="ECO:0000256" key="3">
    <source>
        <dbReference type="SAM" id="MobiDB-lite"/>
    </source>
</evidence>
<dbReference type="Pfam" id="PF09479">
    <property type="entry name" value="Flg_new"/>
    <property type="match status" value="1"/>
</dbReference>
<organism evidence="6 7">
    <name type="scientific">Agathobaculum faecis</name>
    <dbReference type="NCBI Taxonomy" id="2763013"/>
    <lineage>
        <taxon>Bacteria</taxon>
        <taxon>Bacillati</taxon>
        <taxon>Bacillota</taxon>
        <taxon>Clostridia</taxon>
        <taxon>Eubacteriales</taxon>
        <taxon>Butyricicoccaceae</taxon>
        <taxon>Agathobaculum</taxon>
    </lineage>
</organism>
<protein>
    <submittedName>
        <fullName evidence="6">S-layer homology domain-containing protein</fullName>
    </submittedName>
</protein>
<evidence type="ECO:0000256" key="2">
    <source>
        <dbReference type="ARBA" id="ARBA00022737"/>
    </source>
</evidence>
<dbReference type="SMART" id="SM00710">
    <property type="entry name" value="PbH1"/>
    <property type="match status" value="9"/>
</dbReference>
<feature type="compositionally biased region" description="Low complexity" evidence="3">
    <location>
        <begin position="919"/>
        <end position="947"/>
    </location>
</feature>
<evidence type="ECO:0000259" key="5">
    <source>
        <dbReference type="PROSITE" id="PS51272"/>
    </source>
</evidence>
<dbReference type="Pfam" id="PF18998">
    <property type="entry name" value="Flg_new_2"/>
    <property type="match status" value="1"/>
</dbReference>
<gene>
    <name evidence="6" type="ORF">H8S45_00435</name>
</gene>
<sequence>MKKQMLSAFLAASMVLTMVPAASAVDETEETSTVTTSTEPQETTTPAGTEQPQAPDEETVEKNEDAQGGTNNVEADSEDATDVEDTTEDTGNEGIDTLAELKSAITNADDDASSEITLSGDITIPAGPENNIVINSEITINGNGHKLIKTFDTTQGDSGYGNYEAVFQINAGNVTIKNLTMSGLENGMKDEAAIYIATNESVTITECKFIGTQNEDNSYGTAGIIGATGYSPVVHVSDCEFQYVKYGMYFNSIGSQSVISDNMLDTTSYTGIYMDVPASSTGITVSNNNLTNIAMTSYNSVPFISGIYVNELSESTSALPVTMKNNTVELSETAQNNGGIAIKNSKVAKIGETYYATLEGAITAAKANDTIVLKQDIQIAAGNANNIVINKAITIDGDNHTIIRSFDKVPDTADPSYGNYESVFVIQSAGVTIQNLKMAGLEQGMKDESAICIEANGTNESPIQILNCTFVGSADAVNSGIVGILTLPRQPQTGGYVNVQNCKMENLKYGMYFNSISNATIQGNTIDGTAYTGIYLEGTDVTLKGNTLKNIATANNETADFSSGIFMGGTSSRMKVSENNIALASGNTNGYELGMTQDGSAAEVTVMVGDAPYTSLEAAVAAVQAGQTITLLQDAELTQSIVIDEANVTLDGAGHTIAYTGNATAEKPAGALIVAQATGDPAGGTPQSGADSFTLKNVTVDAENCKYGVQLYCIEKSKLDSVTVTNGVYSSILVNGAEAEVANTTVDNGIEYGVGTGVTTLPEITLNNVTGKPNGPLIKVDKSTIENIKNNVSGMNNFTPEQIVGEINKKLEGAQVVLGEDGSATSPVTSFTITFDPAGGTFSDGDTNSRTLTTNNEGKLKALPTVTREGYTFEGWYASGIGQIDVNTTFTQDTTVSASWDSSNSSSGGGSSGGGGGSSSSSSRYSVSVSSTSNGSVSVSPKSASKGKTVTITVKPDAGYELDELTVTDKDGDEISVERESDTKYTFTMPSGKVTVKATFAKVSEQPEPGSMAFTDVASSAYYYDAVKWAVEQGITSGITATTFGPDASCTRAQMVSFLWRANGSPKAAGANPFTDVSADAYYYDAVLWAVEKGITSGTSATTFSPNATVTRGQTVSFLHRANGSPAVSGSSPFTDVAADAYYAAAVQWAVAENITAGTSATTFSPDAACTRGQIVSFLYRDMA</sequence>
<feature type="compositionally biased region" description="Acidic residues" evidence="3">
    <location>
        <begin position="75"/>
        <end position="91"/>
    </location>
</feature>
<feature type="signal peptide" evidence="4">
    <location>
        <begin position="1"/>
        <end position="24"/>
    </location>
</feature>
<dbReference type="EMBL" id="JACOPL010000001">
    <property type="protein sequence ID" value="MBC5723944.1"/>
    <property type="molecule type" value="Genomic_DNA"/>
</dbReference>
<feature type="compositionally biased region" description="Low complexity" evidence="3">
    <location>
        <begin position="897"/>
        <end position="906"/>
    </location>
</feature>
<feature type="domain" description="SLH" evidence="5">
    <location>
        <begin position="1134"/>
        <end position="1184"/>
    </location>
</feature>
<dbReference type="PROSITE" id="PS51272">
    <property type="entry name" value="SLH"/>
    <property type="match status" value="3"/>
</dbReference>
<feature type="region of interest" description="Disordered" evidence="3">
    <location>
        <begin position="24"/>
        <end position="93"/>
    </location>
</feature>
<dbReference type="RefSeq" id="WP_054327638.1">
    <property type="nucleotide sequence ID" value="NZ_JACOPL010000001.1"/>
</dbReference>
<dbReference type="InterPro" id="IPR012334">
    <property type="entry name" value="Pectin_lyas_fold"/>
</dbReference>
<evidence type="ECO:0000256" key="4">
    <source>
        <dbReference type="SAM" id="SignalP"/>
    </source>
</evidence>
<keyword evidence="7" id="KW-1185">Reference proteome</keyword>
<dbReference type="Pfam" id="PF00395">
    <property type="entry name" value="SLH"/>
    <property type="match status" value="3"/>
</dbReference>
<dbReference type="Gene3D" id="2.160.20.10">
    <property type="entry name" value="Single-stranded right-handed beta-helix, Pectin lyase-like"/>
    <property type="match status" value="2"/>
</dbReference>
<comment type="subcellular location">
    <subcellularLocation>
        <location evidence="1">Cell envelope</location>
    </subcellularLocation>
</comment>
<name>A0A923RUJ0_9FIRM</name>
<evidence type="ECO:0000256" key="1">
    <source>
        <dbReference type="ARBA" id="ARBA00004196"/>
    </source>
</evidence>